<name>A0ABY6HLI4_9ARCH</name>
<organism evidence="2 3">
    <name type="scientific">Candidatus Lokiarchaeum ossiferum</name>
    <dbReference type="NCBI Taxonomy" id="2951803"/>
    <lineage>
        <taxon>Archaea</taxon>
        <taxon>Promethearchaeati</taxon>
        <taxon>Promethearchaeota</taxon>
        <taxon>Promethearchaeia</taxon>
        <taxon>Promethearchaeales</taxon>
        <taxon>Promethearchaeaceae</taxon>
        <taxon>Candidatus Lokiarchaeum</taxon>
    </lineage>
</organism>
<feature type="transmembrane region" description="Helical" evidence="1">
    <location>
        <begin position="7"/>
        <end position="30"/>
    </location>
</feature>
<dbReference type="Proteomes" id="UP001208689">
    <property type="component" value="Chromosome"/>
</dbReference>
<evidence type="ECO:0000313" key="2">
    <source>
        <dbReference type="EMBL" id="UYP44372.1"/>
    </source>
</evidence>
<proteinExistence type="predicted"/>
<dbReference type="EMBL" id="CP104013">
    <property type="protein sequence ID" value="UYP44372.1"/>
    <property type="molecule type" value="Genomic_DNA"/>
</dbReference>
<accession>A0ABY6HLI4</accession>
<keyword evidence="1" id="KW-0472">Membrane</keyword>
<evidence type="ECO:0000256" key="1">
    <source>
        <dbReference type="SAM" id="Phobius"/>
    </source>
</evidence>
<reference evidence="2" key="1">
    <citation type="submission" date="2022-09" db="EMBL/GenBank/DDBJ databases">
        <title>Actin cytoskeleton and complex cell architecture in an #Asgard archaeon.</title>
        <authorList>
            <person name="Ponce Toledo R.I."/>
            <person name="Schleper C."/>
            <person name="Rodrigues Oliveira T."/>
            <person name="Wollweber F."/>
            <person name="Xu J."/>
            <person name="Rittmann S."/>
            <person name="Klingl A."/>
            <person name="Pilhofer M."/>
        </authorList>
    </citation>
    <scope>NUCLEOTIDE SEQUENCE</scope>
    <source>
        <strain evidence="2">B-35</strain>
    </source>
</reference>
<evidence type="ECO:0000313" key="3">
    <source>
        <dbReference type="Proteomes" id="UP001208689"/>
    </source>
</evidence>
<keyword evidence="3" id="KW-1185">Reference proteome</keyword>
<keyword evidence="1" id="KW-1133">Transmembrane helix</keyword>
<protein>
    <submittedName>
        <fullName evidence="2">Uncharacterized protein</fullName>
    </submittedName>
</protein>
<keyword evidence="1" id="KW-0812">Transmembrane</keyword>
<sequence>MEKKQKNLYWGISVIIFLIIATLAVIINYISPTKIQIYAKNAHVFVQVVIFIISLIIIAVGFYFFKKLANDFDREFNQ</sequence>
<gene>
    <name evidence="2" type="ORF">NEF87_000657</name>
</gene>
<feature type="transmembrane region" description="Helical" evidence="1">
    <location>
        <begin position="42"/>
        <end position="65"/>
    </location>
</feature>